<evidence type="ECO:0000313" key="4">
    <source>
        <dbReference type="EMBL" id="EFC43244.1"/>
    </source>
</evidence>
<protein>
    <submittedName>
        <fullName evidence="4">Acyloxyacyl hydrolase-like protein</fullName>
    </submittedName>
</protein>
<dbReference type="GO" id="GO:0009104">
    <property type="term" value="P:lipopolysaccharide catabolic process"/>
    <property type="evidence" value="ECO:0007669"/>
    <property type="project" value="TreeGrafter"/>
</dbReference>
<dbReference type="Proteomes" id="UP000006671">
    <property type="component" value="Unassembled WGS sequence"/>
</dbReference>
<feature type="domain" description="Saposin B-type" evidence="3">
    <location>
        <begin position="37"/>
        <end position="124"/>
    </location>
</feature>
<dbReference type="GO" id="GO:0050528">
    <property type="term" value="F:acyloxyacyl hydrolase activity"/>
    <property type="evidence" value="ECO:0007669"/>
    <property type="project" value="InterPro"/>
</dbReference>
<reference evidence="4 5" key="1">
    <citation type="journal article" date="2010" name="Cell">
        <title>The genome of Naegleria gruberi illuminates early eukaryotic versatility.</title>
        <authorList>
            <person name="Fritz-Laylin L.K."/>
            <person name="Prochnik S.E."/>
            <person name="Ginger M.L."/>
            <person name="Dacks J.B."/>
            <person name="Carpenter M.L."/>
            <person name="Field M.C."/>
            <person name="Kuo A."/>
            <person name="Paredez A."/>
            <person name="Chapman J."/>
            <person name="Pham J."/>
            <person name="Shu S."/>
            <person name="Neupane R."/>
            <person name="Cipriano M."/>
            <person name="Mancuso J."/>
            <person name="Tu H."/>
            <person name="Salamov A."/>
            <person name="Lindquist E."/>
            <person name="Shapiro H."/>
            <person name="Lucas S."/>
            <person name="Grigoriev I.V."/>
            <person name="Cande W.Z."/>
            <person name="Fulton C."/>
            <person name="Rokhsar D.S."/>
            <person name="Dawson S.C."/>
        </authorList>
    </citation>
    <scope>NUCLEOTIDE SEQUENCE [LARGE SCALE GENOMIC DNA]</scope>
    <source>
        <strain evidence="4 5">NEG-M</strain>
    </source>
</reference>
<dbReference type="InterPro" id="IPR039676">
    <property type="entry name" value="AOAH"/>
</dbReference>
<dbReference type="GO" id="GO:0005509">
    <property type="term" value="F:calcium ion binding"/>
    <property type="evidence" value="ECO:0007669"/>
    <property type="project" value="TreeGrafter"/>
</dbReference>
<dbReference type="InterPro" id="IPR008139">
    <property type="entry name" value="SaposinB_dom"/>
</dbReference>
<gene>
    <name evidence="4" type="ORF">NAEGRDRAFT_80170</name>
</gene>
<organism evidence="5">
    <name type="scientific">Naegleria gruberi</name>
    <name type="common">Amoeba</name>
    <dbReference type="NCBI Taxonomy" id="5762"/>
    <lineage>
        <taxon>Eukaryota</taxon>
        <taxon>Discoba</taxon>
        <taxon>Heterolobosea</taxon>
        <taxon>Tetramitia</taxon>
        <taxon>Eutetramitia</taxon>
        <taxon>Vahlkampfiidae</taxon>
        <taxon>Naegleria</taxon>
    </lineage>
</organism>
<name>D2VJ96_NAEGR</name>
<dbReference type="GeneID" id="8853217"/>
<keyword evidence="5" id="KW-1185">Reference proteome</keyword>
<dbReference type="EMBL" id="GG738875">
    <property type="protein sequence ID" value="EFC43244.1"/>
    <property type="molecule type" value="Genomic_DNA"/>
</dbReference>
<dbReference type="Gene3D" id="1.10.225.10">
    <property type="entry name" value="Saposin-like"/>
    <property type="match status" value="1"/>
</dbReference>
<dbReference type="PANTHER" id="PTHR15010">
    <property type="entry name" value="ACYLOXYACYL HYDROLASE"/>
    <property type="match status" value="1"/>
</dbReference>
<feature type="chain" id="PRO_5003038215" evidence="2">
    <location>
        <begin position="21"/>
        <end position="616"/>
    </location>
</feature>
<keyword evidence="1" id="KW-1015">Disulfide bond</keyword>
<sequence length="616" mass="69089">MCILAMIMMILVISYHQVAGFGNVKISSEAADKLRANNFDCTICNVLLTMVENEIHKENPRLDLFAEKICDAIPEHYSKYKLVCDLLVKGALDVIVNMLLKDYPATEICVAMKFASCNGCRLDNSTLTGKYSVEYAENAKRELGEVLAQLNALQLPALTKNKEMMNQLVKDMVTAKFEKLAQKENNKDAAQLQKEKKAQVVALLRAWIVSLVLLKKKMAPAKAGGLNVRGQPVVPTAGDDDHDLFPGSHMLLRNADWRGMDCDDKNPGIKPGIYDNNQNNRDMNCNGVYGTEPKTGESYESLYCNVTTRQVIMFGDSASSGFHVPPEWLDVDNMSDLGFVLEDEFDWPQKCWSTGWNSSLIGDDGSVYLRMRQRNLCMHRQYQNVGHNGGKIENFLSDQIPGLSMTPNSLPYLGFLAYIGNDVCKDELSEMTTTDQYYERLISGLNVLDKRSPPNSKLLLMGLVDGRILFNQMHNRTHPLGCTYEGLYNFLSCSGANPCPTWLTSNATRRNAASQRAQDLSMVAKKVSETVKLQNIELGYMDFPLDKMLDYCAKNNIPPYLLIEAFDGFHTSINFADKIEAGIIWDWLTINKPQWIGPINSYNTQIQQVFGNQGGF</sequence>
<feature type="signal peptide" evidence="2">
    <location>
        <begin position="1"/>
        <end position="20"/>
    </location>
</feature>
<keyword evidence="4" id="KW-0378">Hydrolase</keyword>
<evidence type="ECO:0000256" key="2">
    <source>
        <dbReference type="SAM" id="SignalP"/>
    </source>
</evidence>
<dbReference type="OMA" id="CILAMIM"/>
<dbReference type="AlphaFoldDB" id="D2VJ96"/>
<dbReference type="eggNOG" id="ENOG502QVQW">
    <property type="taxonomic scope" value="Eukaryota"/>
</dbReference>
<dbReference type="SUPFAM" id="SSF47862">
    <property type="entry name" value="Saposin"/>
    <property type="match status" value="1"/>
</dbReference>
<keyword evidence="2" id="KW-0732">Signal</keyword>
<evidence type="ECO:0000256" key="1">
    <source>
        <dbReference type="ARBA" id="ARBA00023157"/>
    </source>
</evidence>
<proteinExistence type="predicted"/>
<dbReference type="PROSITE" id="PS50015">
    <property type="entry name" value="SAP_B"/>
    <property type="match status" value="1"/>
</dbReference>
<accession>D2VJ96</accession>
<dbReference type="OrthoDB" id="14839at2759"/>
<dbReference type="VEuPathDB" id="AmoebaDB:NAEGRDRAFT_80170"/>
<dbReference type="SMART" id="SM00741">
    <property type="entry name" value="SapB"/>
    <property type="match status" value="1"/>
</dbReference>
<dbReference type="InParanoid" id="D2VJ96"/>
<dbReference type="PANTHER" id="PTHR15010:SF0">
    <property type="entry name" value="ACYLOXYACYL HYDROLASE"/>
    <property type="match status" value="1"/>
</dbReference>
<dbReference type="RefSeq" id="XP_002675988.1">
    <property type="nucleotide sequence ID" value="XM_002675942.1"/>
</dbReference>
<evidence type="ECO:0000313" key="5">
    <source>
        <dbReference type="Proteomes" id="UP000006671"/>
    </source>
</evidence>
<dbReference type="InterPro" id="IPR011001">
    <property type="entry name" value="Saposin-like"/>
</dbReference>
<dbReference type="KEGG" id="ngr:NAEGRDRAFT_80170"/>
<evidence type="ECO:0000259" key="3">
    <source>
        <dbReference type="PROSITE" id="PS50015"/>
    </source>
</evidence>